<dbReference type="Proteomes" id="UP000430404">
    <property type="component" value="Unassembled WGS sequence"/>
</dbReference>
<sequence length="56" mass="4803">MGGVGVGGVGVGGVGVGGVGVGGVGVGGVGVGVGVGSRSLSDPQPTKIAQVTLSAS</sequence>
<gene>
    <name evidence="1" type="ORF">ACI8B_280143</name>
</gene>
<evidence type="ECO:0000313" key="2">
    <source>
        <dbReference type="Proteomes" id="UP000430404"/>
    </source>
</evidence>
<dbReference type="EMBL" id="CABWKZ010000021">
    <property type="protein sequence ID" value="VXA56219.1"/>
    <property type="molecule type" value="Genomic_DNA"/>
</dbReference>
<name>A0A653K6Y2_9GAMM</name>
<organism evidence="1 2">
    <name type="scientific">Acinetobacter proteolyticus</name>
    <dbReference type="NCBI Taxonomy" id="1776741"/>
    <lineage>
        <taxon>Bacteria</taxon>
        <taxon>Pseudomonadati</taxon>
        <taxon>Pseudomonadota</taxon>
        <taxon>Gammaproteobacteria</taxon>
        <taxon>Moraxellales</taxon>
        <taxon>Moraxellaceae</taxon>
        <taxon>Acinetobacter</taxon>
    </lineage>
</organism>
<protein>
    <submittedName>
        <fullName evidence="1">Uncharacterized protein</fullName>
    </submittedName>
</protein>
<evidence type="ECO:0000313" key="1">
    <source>
        <dbReference type="EMBL" id="VXA56219.1"/>
    </source>
</evidence>
<accession>A0A653K6Y2</accession>
<reference evidence="1 2" key="1">
    <citation type="submission" date="2019-10" db="EMBL/GenBank/DDBJ databases">
        <authorList>
            <person name="Karimi E."/>
        </authorList>
    </citation>
    <scope>NUCLEOTIDE SEQUENCE [LARGE SCALE GENOMIC DNA]</scope>
    <source>
        <strain evidence="1">Acinetobacter sp. 8BE</strain>
    </source>
</reference>
<proteinExistence type="predicted"/>
<dbReference type="AlphaFoldDB" id="A0A653K6Y2"/>